<feature type="non-terminal residue" evidence="1">
    <location>
        <position position="1"/>
    </location>
</feature>
<name>T0YDJ1_9ZZZZ</name>
<dbReference type="Gene3D" id="3.90.226.10">
    <property type="entry name" value="2-enoyl-CoA Hydratase, Chain A, domain 1"/>
    <property type="match status" value="1"/>
</dbReference>
<gene>
    <name evidence="1" type="ORF">B1B_18236</name>
</gene>
<dbReference type="InterPro" id="IPR001753">
    <property type="entry name" value="Enoyl-CoA_hydra/iso"/>
</dbReference>
<proteinExistence type="predicted"/>
<evidence type="ECO:0000313" key="1">
    <source>
        <dbReference type="EMBL" id="EQD31203.1"/>
    </source>
</evidence>
<reference evidence="1" key="1">
    <citation type="submission" date="2013-08" db="EMBL/GenBank/DDBJ databases">
        <authorList>
            <person name="Mendez C."/>
            <person name="Richter M."/>
            <person name="Ferrer M."/>
            <person name="Sanchez J."/>
        </authorList>
    </citation>
    <scope>NUCLEOTIDE SEQUENCE</scope>
</reference>
<dbReference type="SUPFAM" id="SSF52096">
    <property type="entry name" value="ClpP/crotonase"/>
    <property type="match status" value="1"/>
</dbReference>
<sequence length="160" mass="17964">GINEIFLKEILLEDRKNAAYDFFDYAHALIRTIYSVNKPIFSLVSGPAVGIGHEIALLSDVIIASSTASLGFPPGYNFVLLGSLTSSRFGIRLVEPAKEGSNADYVLGHDNFIEDAKNKIHELDTLKYHLNRRFRLKGFEEAMLFEKDNYFSSSRQSVTK</sequence>
<reference evidence="1" key="2">
    <citation type="journal article" date="2014" name="ISME J.">
        <title>Microbial stratification in low pH oxic and suboxic macroscopic growths along an acid mine drainage.</title>
        <authorList>
            <person name="Mendez-Garcia C."/>
            <person name="Mesa V."/>
            <person name="Sprenger R.R."/>
            <person name="Richter M."/>
            <person name="Diez M.S."/>
            <person name="Solano J."/>
            <person name="Bargiela R."/>
            <person name="Golyshina O.V."/>
            <person name="Manteca A."/>
            <person name="Ramos J.L."/>
            <person name="Gallego J.R."/>
            <person name="Llorente I."/>
            <person name="Martins Dos Santos V.A."/>
            <person name="Jensen O.N."/>
            <person name="Pelaez A.I."/>
            <person name="Sanchez J."/>
            <person name="Ferrer M."/>
        </authorList>
    </citation>
    <scope>NUCLEOTIDE SEQUENCE</scope>
</reference>
<organism evidence="1">
    <name type="scientific">mine drainage metagenome</name>
    <dbReference type="NCBI Taxonomy" id="410659"/>
    <lineage>
        <taxon>unclassified sequences</taxon>
        <taxon>metagenomes</taxon>
        <taxon>ecological metagenomes</taxon>
    </lineage>
</organism>
<dbReference type="AlphaFoldDB" id="T0YDJ1"/>
<comment type="caution">
    <text evidence="1">The sequence shown here is derived from an EMBL/GenBank/DDBJ whole genome shotgun (WGS) entry which is preliminary data.</text>
</comment>
<dbReference type="InterPro" id="IPR029045">
    <property type="entry name" value="ClpP/crotonase-like_dom_sf"/>
</dbReference>
<dbReference type="EMBL" id="AUZY01012198">
    <property type="protein sequence ID" value="EQD31203.1"/>
    <property type="molecule type" value="Genomic_DNA"/>
</dbReference>
<dbReference type="Pfam" id="PF00378">
    <property type="entry name" value="ECH_1"/>
    <property type="match status" value="1"/>
</dbReference>
<protein>
    <submittedName>
        <fullName evidence="1">Enoyl-CoA hydratase</fullName>
    </submittedName>
</protein>
<accession>T0YDJ1</accession>